<keyword evidence="2 5" id="KW-0547">Nucleotide-binding</keyword>
<dbReference type="PROSITE" id="PS00107">
    <property type="entry name" value="PROTEIN_KINASE_ATP"/>
    <property type="match status" value="1"/>
</dbReference>
<evidence type="ECO:0000256" key="6">
    <source>
        <dbReference type="SAM" id="MobiDB-lite"/>
    </source>
</evidence>
<gene>
    <name evidence="8" type="ORF">SO694_00100012</name>
</gene>
<name>A0ABR1FMZ2_AURAN</name>
<dbReference type="PROSITE" id="PS50011">
    <property type="entry name" value="PROTEIN_KINASE_DOM"/>
    <property type="match status" value="1"/>
</dbReference>
<feature type="region of interest" description="Disordered" evidence="6">
    <location>
        <begin position="459"/>
        <end position="496"/>
    </location>
</feature>
<dbReference type="SUPFAM" id="SSF56112">
    <property type="entry name" value="Protein kinase-like (PK-like)"/>
    <property type="match status" value="1"/>
</dbReference>
<dbReference type="InterPro" id="IPR011009">
    <property type="entry name" value="Kinase-like_dom_sf"/>
</dbReference>
<dbReference type="Proteomes" id="UP001363151">
    <property type="component" value="Unassembled WGS sequence"/>
</dbReference>
<feature type="compositionally biased region" description="Basic and acidic residues" evidence="6">
    <location>
        <begin position="62"/>
        <end position="72"/>
    </location>
</feature>
<feature type="binding site" evidence="5">
    <location>
        <position position="197"/>
    </location>
    <ligand>
        <name>ATP</name>
        <dbReference type="ChEBI" id="CHEBI:30616"/>
    </ligand>
</feature>
<evidence type="ECO:0000256" key="4">
    <source>
        <dbReference type="ARBA" id="ARBA00022840"/>
    </source>
</evidence>
<dbReference type="SMART" id="SM00220">
    <property type="entry name" value="S_TKc"/>
    <property type="match status" value="1"/>
</dbReference>
<evidence type="ECO:0000256" key="1">
    <source>
        <dbReference type="ARBA" id="ARBA00022679"/>
    </source>
</evidence>
<feature type="compositionally biased region" description="Basic and acidic residues" evidence="6">
    <location>
        <begin position="20"/>
        <end position="42"/>
    </location>
</feature>
<comment type="caution">
    <text evidence="8">The sequence shown here is derived from an EMBL/GenBank/DDBJ whole genome shotgun (WGS) entry which is preliminary data.</text>
</comment>
<accession>A0ABR1FMZ2</accession>
<keyword evidence="9" id="KW-1185">Reference proteome</keyword>
<evidence type="ECO:0000256" key="5">
    <source>
        <dbReference type="PROSITE-ProRule" id="PRU10141"/>
    </source>
</evidence>
<feature type="domain" description="Protein kinase" evidence="7">
    <location>
        <begin position="161"/>
        <end position="438"/>
    </location>
</feature>
<dbReference type="GO" id="GO:0016301">
    <property type="term" value="F:kinase activity"/>
    <property type="evidence" value="ECO:0007669"/>
    <property type="project" value="UniProtKB-KW"/>
</dbReference>
<dbReference type="PANTHER" id="PTHR44329">
    <property type="entry name" value="SERINE/THREONINE-PROTEIN KINASE TNNI3K-RELATED"/>
    <property type="match status" value="1"/>
</dbReference>
<organism evidence="8 9">
    <name type="scientific">Aureococcus anophagefferens</name>
    <name type="common">Harmful bloom alga</name>
    <dbReference type="NCBI Taxonomy" id="44056"/>
    <lineage>
        <taxon>Eukaryota</taxon>
        <taxon>Sar</taxon>
        <taxon>Stramenopiles</taxon>
        <taxon>Ochrophyta</taxon>
        <taxon>Pelagophyceae</taxon>
        <taxon>Pelagomonadales</taxon>
        <taxon>Pelagomonadaceae</taxon>
        <taxon>Aureococcus</taxon>
    </lineage>
</organism>
<dbReference type="InterPro" id="IPR017441">
    <property type="entry name" value="Protein_kinase_ATP_BS"/>
</dbReference>
<evidence type="ECO:0000313" key="8">
    <source>
        <dbReference type="EMBL" id="KAK7233817.1"/>
    </source>
</evidence>
<feature type="compositionally biased region" description="Basic and acidic residues" evidence="6">
    <location>
        <begin position="1"/>
        <end position="10"/>
    </location>
</feature>
<evidence type="ECO:0000259" key="7">
    <source>
        <dbReference type="PROSITE" id="PS50011"/>
    </source>
</evidence>
<reference evidence="8 9" key="1">
    <citation type="submission" date="2024-03" db="EMBL/GenBank/DDBJ databases">
        <title>Aureococcus anophagefferens CCMP1851 and Kratosvirus quantuckense: Draft genome of a second virus-susceptible host strain in the model system.</title>
        <authorList>
            <person name="Chase E."/>
            <person name="Truchon A.R."/>
            <person name="Schepens W."/>
            <person name="Wilhelm S.W."/>
        </authorList>
    </citation>
    <scope>NUCLEOTIDE SEQUENCE [LARGE SCALE GENOMIC DNA]</scope>
    <source>
        <strain evidence="8 9">CCMP1851</strain>
    </source>
</reference>
<dbReference type="EMBL" id="JBBJCI010000355">
    <property type="protein sequence ID" value="KAK7233817.1"/>
    <property type="molecule type" value="Genomic_DNA"/>
</dbReference>
<evidence type="ECO:0000256" key="2">
    <source>
        <dbReference type="ARBA" id="ARBA00022741"/>
    </source>
</evidence>
<dbReference type="Pfam" id="PF00069">
    <property type="entry name" value="Pkinase"/>
    <property type="match status" value="1"/>
</dbReference>
<dbReference type="Gene3D" id="1.10.510.10">
    <property type="entry name" value="Transferase(Phosphotransferase) domain 1"/>
    <property type="match status" value="1"/>
</dbReference>
<evidence type="ECO:0000256" key="3">
    <source>
        <dbReference type="ARBA" id="ARBA00022777"/>
    </source>
</evidence>
<feature type="region of interest" description="Disordered" evidence="6">
    <location>
        <begin position="1"/>
        <end position="72"/>
    </location>
</feature>
<dbReference type="InterPro" id="IPR000719">
    <property type="entry name" value="Prot_kinase_dom"/>
</dbReference>
<protein>
    <submittedName>
        <fullName evidence="8">Protein kinase</fullName>
    </submittedName>
</protein>
<sequence>MAEAAARRSTPDGVESTGRAADDAVGERDINLSVRSEAKPEPFRTLSEALTPKQDFNEGSDDGGREDLRDPDHCRRLLAPNAFDGIAWAAAPPRAEAKDAAAAAAADARAAGFEYMSEVVRIVPWTSMRWVQEAKRRTRTLCSLADYGQPRAPRDEQVVPSEVPTAIGSGAMAVVAMAATSATPDPGHGRPSVVAVKILKKDVAVIQRELAHPNLLKCHGCGAGPQGRPFCVLDLIEETVFEALRLGECATSPPARRAVSKVWPSDSRYRLAAELADALAYLHHRALPGYRVVHRDLKPDNMGVTSRRQLKLFDLGLATLVGAGRGADEKRGQTEELHRLTPETGTQRYLSPESMLGLPYNAKVDVYAFGLAALELLSLDRPFSNLNAKEHRLCVCPPINQRPSVPRKWDPALRALLAKCWAPDIADRPAMDDVHATLLRLRDSEHLFKQPTMFARRFSFGSNRSSRDRTPSPSPRTPSVHLGAGARRRADAPDHK</sequence>
<evidence type="ECO:0000313" key="9">
    <source>
        <dbReference type="Proteomes" id="UP001363151"/>
    </source>
</evidence>
<keyword evidence="3 8" id="KW-0418">Kinase</keyword>
<proteinExistence type="predicted"/>
<dbReference type="InterPro" id="IPR051681">
    <property type="entry name" value="Ser/Thr_Kinases-Pseudokinases"/>
</dbReference>
<keyword evidence="1" id="KW-0808">Transferase</keyword>
<dbReference type="PANTHER" id="PTHR44329:SF288">
    <property type="entry name" value="MITOGEN-ACTIVATED PROTEIN KINASE KINASE KINASE 20"/>
    <property type="match status" value="1"/>
</dbReference>
<keyword evidence="4 5" id="KW-0067">ATP-binding</keyword>